<comment type="caution">
    <text evidence="4">The sequence shown here is derived from an EMBL/GenBank/DDBJ whole genome shotgun (WGS) entry which is preliminary data.</text>
</comment>
<dbReference type="RefSeq" id="WP_303540038.1">
    <property type="nucleotide sequence ID" value="NZ_JAUOTP010000002.1"/>
</dbReference>
<dbReference type="EMBL" id="JAUOTP010000002">
    <property type="protein sequence ID" value="MDO6413513.1"/>
    <property type="molecule type" value="Genomic_DNA"/>
</dbReference>
<feature type="domain" description="Peptidase S33 tripeptidyl aminopeptidase-like C-terminal" evidence="3">
    <location>
        <begin position="371"/>
        <end position="444"/>
    </location>
</feature>
<dbReference type="Gene3D" id="3.40.50.1820">
    <property type="entry name" value="alpha/beta hydrolase"/>
    <property type="match status" value="1"/>
</dbReference>
<sequence length="473" mass="50993">MLRTASAFLLFVLFAATAVSPGSAASAGRIALQTCTLPDASRPGRCGTLTVPEDPTRPSGRRIDIAVAVLPARSGRALPDPVVILLGGPGESAIDAAGIHERWLDPLLGDHDLVLVDQRGAGRSHPLACDMTPGGDDRALLTDIFPPAAVAACAKTLRQRTDLTRYGYADFARDLEQVRRGLGYGRLNLFAGSYGTRALQVFLRAYPASVRTAYFSSVVPIDIVAPQTMAATAAKQLDRMFESCAADAACREQHPELRAHFAALLDRLERGAVRVALPGQPGIHTMRRGPVAAWIRSRLYRPSSAAALPAAIDRAYAGDWQPIVAGIRASAHPDLSFGLLFAITCNEDMRFWRPVASARPVGFLGDFRVDQQRAACRFWPGSKLPDGYRTPIRSVVPALFSTGQDDGGTPVWFTDHAARGFSHAAIIVTPMQGHTEWNACIAARYFALVREARIRGPRRQLCTAAPRPAFAID</sequence>
<evidence type="ECO:0000256" key="1">
    <source>
        <dbReference type="SAM" id="SignalP"/>
    </source>
</evidence>
<dbReference type="Pfam" id="PF00561">
    <property type="entry name" value="Abhydrolase_1"/>
    <property type="match status" value="1"/>
</dbReference>
<dbReference type="InterPro" id="IPR000073">
    <property type="entry name" value="AB_hydrolase_1"/>
</dbReference>
<dbReference type="SUPFAM" id="SSF53474">
    <property type="entry name" value="alpha/beta-Hydrolases"/>
    <property type="match status" value="1"/>
</dbReference>
<evidence type="ECO:0000259" key="2">
    <source>
        <dbReference type="Pfam" id="PF00561"/>
    </source>
</evidence>
<feature type="chain" id="PRO_5047178258" evidence="1">
    <location>
        <begin position="25"/>
        <end position="473"/>
    </location>
</feature>
<keyword evidence="1" id="KW-0732">Signal</keyword>
<accession>A0ABT8Y5B0</accession>
<proteinExistence type="predicted"/>
<feature type="domain" description="AB hydrolase-1" evidence="2">
    <location>
        <begin position="81"/>
        <end position="251"/>
    </location>
</feature>
<dbReference type="GO" id="GO:0016787">
    <property type="term" value="F:hydrolase activity"/>
    <property type="evidence" value="ECO:0007669"/>
    <property type="project" value="UniProtKB-KW"/>
</dbReference>
<keyword evidence="4" id="KW-0378">Hydrolase</keyword>
<protein>
    <submittedName>
        <fullName evidence="4">Alpha/beta fold hydrolase</fullName>
    </submittedName>
</protein>
<reference evidence="4" key="1">
    <citation type="submission" date="2023-07" db="EMBL/GenBank/DDBJ databases">
        <authorList>
            <person name="Kim M."/>
        </authorList>
    </citation>
    <scope>NUCLEOTIDE SEQUENCE</scope>
    <source>
        <strain evidence="4">BIUV-7</strain>
    </source>
</reference>
<feature type="signal peptide" evidence="1">
    <location>
        <begin position="1"/>
        <end position="24"/>
    </location>
</feature>
<name>A0ABT8Y5B0_9SPHN</name>
<gene>
    <name evidence="4" type="ORF">Q4F19_03875</name>
</gene>
<organism evidence="4 5">
    <name type="scientific">Sphingomonas natans</name>
    <dbReference type="NCBI Taxonomy" id="3063330"/>
    <lineage>
        <taxon>Bacteria</taxon>
        <taxon>Pseudomonadati</taxon>
        <taxon>Pseudomonadota</taxon>
        <taxon>Alphaproteobacteria</taxon>
        <taxon>Sphingomonadales</taxon>
        <taxon>Sphingomonadaceae</taxon>
        <taxon>Sphingomonas</taxon>
    </lineage>
</organism>
<evidence type="ECO:0000313" key="4">
    <source>
        <dbReference type="EMBL" id="MDO6413513.1"/>
    </source>
</evidence>
<evidence type="ECO:0000259" key="3">
    <source>
        <dbReference type="Pfam" id="PF08386"/>
    </source>
</evidence>
<evidence type="ECO:0000313" key="5">
    <source>
        <dbReference type="Proteomes" id="UP001169764"/>
    </source>
</evidence>
<keyword evidence="5" id="KW-1185">Reference proteome</keyword>
<dbReference type="Proteomes" id="UP001169764">
    <property type="component" value="Unassembled WGS sequence"/>
</dbReference>
<dbReference type="Pfam" id="PF08386">
    <property type="entry name" value="Abhydrolase_4"/>
    <property type="match status" value="1"/>
</dbReference>
<dbReference type="InterPro" id="IPR013595">
    <property type="entry name" value="Pept_S33_TAP-like_C"/>
</dbReference>
<dbReference type="InterPro" id="IPR029058">
    <property type="entry name" value="AB_hydrolase_fold"/>
</dbReference>